<organism evidence="1 2">
    <name type="scientific">Pterulicium gracile</name>
    <dbReference type="NCBI Taxonomy" id="1884261"/>
    <lineage>
        <taxon>Eukaryota</taxon>
        <taxon>Fungi</taxon>
        <taxon>Dikarya</taxon>
        <taxon>Basidiomycota</taxon>
        <taxon>Agaricomycotina</taxon>
        <taxon>Agaricomycetes</taxon>
        <taxon>Agaricomycetidae</taxon>
        <taxon>Agaricales</taxon>
        <taxon>Pleurotineae</taxon>
        <taxon>Pterulaceae</taxon>
        <taxon>Pterulicium</taxon>
    </lineage>
</organism>
<evidence type="ECO:0000313" key="1">
    <source>
        <dbReference type="EMBL" id="TFL03912.1"/>
    </source>
</evidence>
<proteinExistence type="predicted"/>
<dbReference type="Proteomes" id="UP000305067">
    <property type="component" value="Unassembled WGS sequence"/>
</dbReference>
<dbReference type="EMBL" id="ML178819">
    <property type="protein sequence ID" value="TFL03912.1"/>
    <property type="molecule type" value="Genomic_DNA"/>
</dbReference>
<sequence>MYKAITAFSVKDVYGTALANERLIPMLRRLPQLRELHIEHRGWRNPWDLDSLLLAMAAPIAVADIDSPPTMCPQIQRLHLSGPDALTFSCGALKTFVESRFGTELEHTGRTVVGEISNTFDASYRVQVDQAWHDSQAGPSSQDAHTDATKWLIEAHRVGVVQCYAGDRVTNHQLQRTRRETSAWAR</sequence>
<gene>
    <name evidence="1" type="ORF">BDV98DRAFT_352858</name>
</gene>
<name>A0A5C3QPZ2_9AGAR</name>
<keyword evidence="2" id="KW-1185">Reference proteome</keyword>
<protein>
    <submittedName>
        <fullName evidence="1">Uncharacterized protein</fullName>
    </submittedName>
</protein>
<accession>A0A5C3QPZ2</accession>
<dbReference type="AlphaFoldDB" id="A0A5C3QPZ2"/>
<reference evidence="1 2" key="1">
    <citation type="journal article" date="2019" name="Nat. Ecol. Evol.">
        <title>Megaphylogeny resolves global patterns of mushroom evolution.</title>
        <authorList>
            <person name="Varga T."/>
            <person name="Krizsan K."/>
            <person name="Foldi C."/>
            <person name="Dima B."/>
            <person name="Sanchez-Garcia M."/>
            <person name="Sanchez-Ramirez S."/>
            <person name="Szollosi G.J."/>
            <person name="Szarkandi J.G."/>
            <person name="Papp V."/>
            <person name="Albert L."/>
            <person name="Andreopoulos W."/>
            <person name="Angelini C."/>
            <person name="Antonin V."/>
            <person name="Barry K.W."/>
            <person name="Bougher N.L."/>
            <person name="Buchanan P."/>
            <person name="Buyck B."/>
            <person name="Bense V."/>
            <person name="Catcheside P."/>
            <person name="Chovatia M."/>
            <person name="Cooper J."/>
            <person name="Damon W."/>
            <person name="Desjardin D."/>
            <person name="Finy P."/>
            <person name="Geml J."/>
            <person name="Haridas S."/>
            <person name="Hughes K."/>
            <person name="Justo A."/>
            <person name="Karasinski D."/>
            <person name="Kautmanova I."/>
            <person name="Kiss B."/>
            <person name="Kocsube S."/>
            <person name="Kotiranta H."/>
            <person name="LaButti K.M."/>
            <person name="Lechner B.E."/>
            <person name="Liimatainen K."/>
            <person name="Lipzen A."/>
            <person name="Lukacs Z."/>
            <person name="Mihaltcheva S."/>
            <person name="Morgado L.N."/>
            <person name="Niskanen T."/>
            <person name="Noordeloos M.E."/>
            <person name="Ohm R.A."/>
            <person name="Ortiz-Santana B."/>
            <person name="Ovrebo C."/>
            <person name="Racz N."/>
            <person name="Riley R."/>
            <person name="Savchenko A."/>
            <person name="Shiryaev A."/>
            <person name="Soop K."/>
            <person name="Spirin V."/>
            <person name="Szebenyi C."/>
            <person name="Tomsovsky M."/>
            <person name="Tulloss R.E."/>
            <person name="Uehling J."/>
            <person name="Grigoriev I.V."/>
            <person name="Vagvolgyi C."/>
            <person name="Papp T."/>
            <person name="Martin F.M."/>
            <person name="Miettinen O."/>
            <person name="Hibbett D.S."/>
            <person name="Nagy L.G."/>
        </authorList>
    </citation>
    <scope>NUCLEOTIDE SEQUENCE [LARGE SCALE GENOMIC DNA]</scope>
    <source>
        <strain evidence="1 2">CBS 309.79</strain>
    </source>
</reference>
<evidence type="ECO:0000313" key="2">
    <source>
        <dbReference type="Proteomes" id="UP000305067"/>
    </source>
</evidence>